<gene>
    <name evidence="2" type="ORF">BCO_0900061</name>
</gene>
<dbReference type="HOGENOM" id="CLU_2491657_0_0_12"/>
<sequence length="86" mass="9903">MEQQTEDGSKSIEMGQQKNEETRPISEIELRSDESQSNALTQEQDPTDHLVVQVKATADIPDQNGMKVDYILYPKEDREPTYFNRS</sequence>
<proteinExistence type="predicted"/>
<evidence type="ECO:0000256" key="1">
    <source>
        <dbReference type="SAM" id="MobiDB-lite"/>
    </source>
</evidence>
<feature type="region of interest" description="Disordered" evidence="1">
    <location>
        <begin position="1"/>
        <end position="48"/>
    </location>
</feature>
<accession>W5T1S9</accession>
<protein>
    <submittedName>
        <fullName evidence="2">Uncharacterized protein</fullName>
    </submittedName>
</protein>
<organism evidence="2">
    <name type="scientific">Borrelia coriaceae ATCC 43381</name>
    <dbReference type="NCBI Taxonomy" id="1408429"/>
    <lineage>
        <taxon>Bacteria</taxon>
        <taxon>Pseudomonadati</taxon>
        <taxon>Spirochaetota</taxon>
        <taxon>Spirochaetia</taxon>
        <taxon>Spirochaetales</taxon>
        <taxon>Borreliaceae</taxon>
        <taxon>Borrelia</taxon>
    </lineage>
</organism>
<evidence type="ECO:0000313" key="2">
    <source>
        <dbReference type="EMBL" id="AHH11231.1"/>
    </source>
</evidence>
<feature type="compositionally biased region" description="Basic and acidic residues" evidence="1">
    <location>
        <begin position="18"/>
        <end position="34"/>
    </location>
</feature>
<reference evidence="2" key="1">
    <citation type="submission" date="2013-04" db="EMBL/GenBank/DDBJ databases">
        <title>Comparative Genomics of Relapsing Fever Spirochetes.</title>
        <authorList>
            <person name="Schwan T.G."/>
            <person name="Raffel S.J."/>
            <person name="Porcella S.F."/>
            <person name="Martens C.A."/>
            <person name="Bruno D.P."/>
            <person name="Ricklefs S.M."/>
            <person name="Barbian K.B."/>
        </authorList>
    </citation>
    <scope>NUCLEOTIDE SEQUENCE</scope>
    <source>
        <strain evidence="2">Co53</strain>
        <plasmid evidence="2">unnamed</plasmid>
    </source>
</reference>
<name>W5T1S9_9SPIR</name>
<feature type="compositionally biased region" description="Polar residues" evidence="1">
    <location>
        <begin position="35"/>
        <end position="44"/>
    </location>
</feature>
<dbReference type="EMBL" id="CP005747">
    <property type="protein sequence ID" value="AHH11231.1"/>
    <property type="molecule type" value="Genomic_DNA"/>
</dbReference>
<dbReference type="RefSeq" id="WP_025408567.1">
    <property type="nucleotide sequence ID" value="NZ_CP005747.1"/>
</dbReference>
<keyword evidence="2" id="KW-0614">Plasmid</keyword>
<dbReference type="AlphaFoldDB" id="W5T1S9"/>
<geneLocation type="plasmid" evidence="2">
    <name>unnamed</name>
</geneLocation>